<dbReference type="PANTHER" id="PTHR46640">
    <property type="entry name" value="TRIACYLGLYCEROL LIPASE, PUTATIVE (AFU_ORTHOLOGUE AFUA_6G06510)-RELATED"/>
    <property type="match status" value="1"/>
</dbReference>
<evidence type="ECO:0000259" key="3">
    <source>
        <dbReference type="Pfam" id="PF01764"/>
    </source>
</evidence>
<evidence type="ECO:0000313" key="4">
    <source>
        <dbReference type="EMBL" id="SCV11882.1"/>
    </source>
</evidence>
<dbReference type="CDD" id="cd00519">
    <property type="entry name" value="Lipase_3"/>
    <property type="match status" value="1"/>
</dbReference>
<dbReference type="Gene3D" id="3.40.50.1820">
    <property type="entry name" value="alpha/beta hydrolase"/>
    <property type="match status" value="1"/>
</dbReference>
<gene>
    <name evidence="4" type="ordered locus">PP7435_Chr1-0965</name>
</gene>
<evidence type="ECO:0000256" key="2">
    <source>
        <dbReference type="ARBA" id="ARBA00022801"/>
    </source>
</evidence>
<dbReference type="GO" id="GO:0006629">
    <property type="term" value="P:lipid metabolic process"/>
    <property type="evidence" value="ECO:0007669"/>
    <property type="project" value="InterPro"/>
</dbReference>
<dbReference type="PANTHER" id="PTHR46640:SF3">
    <property type="entry name" value="LIPASE LIH1-RELATED"/>
    <property type="match status" value="1"/>
</dbReference>
<evidence type="ECO:0000256" key="1">
    <source>
        <dbReference type="ARBA" id="ARBA00013279"/>
    </source>
</evidence>
<dbReference type="SUPFAM" id="SSF53474">
    <property type="entry name" value="alpha/beta-Hydrolases"/>
    <property type="match status" value="1"/>
</dbReference>
<dbReference type="Pfam" id="PF01764">
    <property type="entry name" value="Lipase_3"/>
    <property type="match status" value="1"/>
</dbReference>
<name>A0A1G4KPE9_KOMPC</name>
<dbReference type="InterPro" id="IPR002921">
    <property type="entry name" value="Fungal_lipase-type"/>
</dbReference>
<dbReference type="EMBL" id="FR839628">
    <property type="protein sequence ID" value="SCV11882.1"/>
    <property type="molecule type" value="Genomic_DNA"/>
</dbReference>
<dbReference type="InterPro" id="IPR051299">
    <property type="entry name" value="AB_hydrolase_lip/est"/>
</dbReference>
<dbReference type="AlphaFoldDB" id="A0A1G4KPE9"/>
<dbReference type="InterPro" id="IPR029058">
    <property type="entry name" value="AB_hydrolase_fold"/>
</dbReference>
<feature type="domain" description="Fungal lipase-type" evidence="3">
    <location>
        <begin position="177"/>
        <end position="335"/>
    </location>
</feature>
<dbReference type="SMR" id="A0A1G4KPE9"/>
<dbReference type="EC" id="3.1.1.3" evidence="1"/>
<keyword evidence="2" id="KW-0378">Hydrolase</keyword>
<sequence length="399" mass="44566">MNNFSSYKIGSNLLWSHCRRALIKTSQCRLRPNFYSAVCLNNADYNMSKLPSHISENLTENRTMKLNLRRLTCLLSILYISSVAEAKPLEADANVTGIDHISTHNYRLLNEMALFCQASYCKSLVPMSELKLGDKCFTSFCQKKENKDIEIAFISEPVAGTPGAGYIAVDHGRQWIIVVIRGSSSLEDWIADFAFVPIPWKPYAATKSGVKFKCKNCKVHKGFKGTSDLLEKRMCEASSTLHEEYPDYKFIVTGHSLGGAIATLIGADLKMMGMNPLVLSYAGPKVGNENTAVYIDNLFKNSAAIKKLDSGGDITQGDYIRVVHVGDLVPKVPPSEFFWHAGAEYFIDKYDLPHPPSSLVFKGKYKYMPLISDIDNIIRGNFPFAAHNEYFHVVNKCNA</sequence>
<accession>A0A1G4KPE9</accession>
<proteinExistence type="predicted"/>
<evidence type="ECO:0000313" key="5">
    <source>
        <dbReference type="Proteomes" id="UP000006853"/>
    </source>
</evidence>
<reference evidence="4 5" key="2">
    <citation type="journal article" date="2016" name="FEMS Yeast Res.">
        <title>Curation of the genome annotation of Pichia pastoris (Komagataella phaffii) CBS7435 from gene level to protein function.</title>
        <authorList>
            <person name="Valli M."/>
            <person name="Tatto N.E."/>
            <person name="Peymann A."/>
            <person name="Gruber C."/>
            <person name="Landes N."/>
            <person name="Ekker H."/>
            <person name="Thallinger G.G."/>
            <person name="Mattanovich D."/>
            <person name="Gasser B."/>
            <person name="Graf A.B."/>
        </authorList>
    </citation>
    <scope>GENOME REANNOTATION</scope>
    <source>
        <strain evidence="4 5">ATCC 76273 / CBS 7435 / CECT 11047 / NRRL Y-11430 / Wegner 21-1</strain>
    </source>
</reference>
<keyword evidence="5" id="KW-1185">Reference proteome</keyword>
<dbReference type="GO" id="GO:0004806">
    <property type="term" value="F:triacylglycerol lipase activity"/>
    <property type="evidence" value="ECO:0007669"/>
    <property type="project" value="UniProtKB-EC"/>
</dbReference>
<reference evidence="4 5" key="1">
    <citation type="journal article" date="2011" name="J. Biotechnol.">
        <title>High-quality genome sequence of Pichia pastoris CBS7435.</title>
        <authorList>
            <person name="Kuberl A."/>
            <person name="Schneider J."/>
            <person name="Thallinger G.G."/>
            <person name="Anderl I."/>
            <person name="Wibberg D."/>
            <person name="Hajek T."/>
            <person name="Jaenicke S."/>
            <person name="Brinkrolf K."/>
            <person name="Goesmann A."/>
            <person name="Szczepanowski R."/>
            <person name="Puhler A."/>
            <person name="Schwab H."/>
            <person name="Glieder A."/>
            <person name="Pichler H."/>
        </authorList>
    </citation>
    <scope>NUCLEOTIDE SEQUENCE [LARGE SCALE GENOMIC DNA]</scope>
    <source>
        <strain evidence="5">ATCC 76273 / CBS 7435 / CECT 11047 / NRRL Y-11430 / Wegner 21-1</strain>
    </source>
</reference>
<dbReference type="Proteomes" id="UP000006853">
    <property type="component" value="Chromosome 1"/>
</dbReference>
<protein>
    <recommendedName>
        <fullName evidence="1">triacylglycerol lipase</fullName>
        <ecNumber evidence="1">3.1.1.3</ecNumber>
    </recommendedName>
</protein>
<organism evidence="4 5">
    <name type="scientific">Komagataella phaffii (strain ATCC 76273 / CBS 7435 / CECT 11047 / NRRL Y-11430 / Wegner 21-1)</name>
    <name type="common">Yeast</name>
    <name type="synonym">Pichia pastoris</name>
    <dbReference type="NCBI Taxonomy" id="981350"/>
    <lineage>
        <taxon>Eukaryota</taxon>
        <taxon>Fungi</taxon>
        <taxon>Dikarya</taxon>
        <taxon>Ascomycota</taxon>
        <taxon>Saccharomycotina</taxon>
        <taxon>Pichiomycetes</taxon>
        <taxon>Pichiales</taxon>
        <taxon>Pichiaceae</taxon>
        <taxon>Komagataella</taxon>
    </lineage>
</organism>